<dbReference type="PRINTS" id="PR00111">
    <property type="entry name" value="ABHYDROLASE"/>
</dbReference>
<sequence>MRPIETRYARSGDVRIAYQVVGQGSFDLVFVPGYISNLDLHWEDEGYSRLLKRLSAFSRLILFDKRGTGLSDRVDSRHLPSLETRMDDVRAVMDAAGSGRAALLGASEGAPMAMLFAATYPERTRALVLYGGYAHFHKWVMPPEHLEAFIETAETSWGTGATLPNFAPGRVDDAHFIQWWARFERLSASPTAAATLARMNAGIDVRGILPMIRASTLLIHRRNDVRVDLEASRFLARKIPGARLVEIPGRDHPVWTGDVDRVADLVEEFLTGQPAVADTERVLSALLATRIYDTAGLGDRMWSERSQRFHVTWRLLVGRYGGRVAGTHGEMMMARFDGPARAIRCAAALREAAQQIGVASAQGAHVGEIELRGQPTGLTARVTMQLASHAGRGDIIASRLVAELAVGSGLHFVDAGRVSLDELGEPLPVVQATSEQHLEPACRPKTHPLEPATLTARESEVVSLIADGKSNAAIAAELKLSEHTVKRHVANILLKLDLPSRAAAAAFSARHTGPDGP</sequence>
<dbReference type="InterPro" id="IPR016032">
    <property type="entry name" value="Sig_transdc_resp-reg_C-effctor"/>
</dbReference>
<dbReference type="EMBL" id="MDEO01000036">
    <property type="protein sequence ID" value="OCX12766.1"/>
    <property type="molecule type" value="Genomic_DNA"/>
</dbReference>
<dbReference type="SMART" id="SM00421">
    <property type="entry name" value="HTH_LUXR"/>
    <property type="match status" value="1"/>
</dbReference>
<dbReference type="SUPFAM" id="SSF46894">
    <property type="entry name" value="C-terminal effector domain of the bipartite response regulators"/>
    <property type="match status" value="1"/>
</dbReference>
<evidence type="ECO:0000313" key="2">
    <source>
        <dbReference type="EMBL" id="OCX12766.1"/>
    </source>
</evidence>
<dbReference type="PROSITE" id="PS50043">
    <property type="entry name" value="HTH_LUXR_2"/>
    <property type="match status" value="1"/>
</dbReference>
<dbReference type="SUPFAM" id="SSF53474">
    <property type="entry name" value="alpha/beta-Hydrolases"/>
    <property type="match status" value="1"/>
</dbReference>
<dbReference type="Gene3D" id="3.30.70.1230">
    <property type="entry name" value="Nucleotide cyclase"/>
    <property type="match status" value="1"/>
</dbReference>
<keyword evidence="3" id="KW-1185">Reference proteome</keyword>
<dbReference type="GO" id="GO:0006355">
    <property type="term" value="P:regulation of DNA-templated transcription"/>
    <property type="evidence" value="ECO:0007669"/>
    <property type="project" value="InterPro"/>
</dbReference>
<dbReference type="InterPro" id="IPR036388">
    <property type="entry name" value="WH-like_DNA-bd_sf"/>
</dbReference>
<dbReference type="GO" id="GO:0003677">
    <property type="term" value="F:DNA binding"/>
    <property type="evidence" value="ECO:0007669"/>
    <property type="project" value="InterPro"/>
</dbReference>
<dbReference type="InterPro" id="IPR029787">
    <property type="entry name" value="Nucleotide_cyclase"/>
</dbReference>
<comment type="caution">
    <text evidence="2">The sequence shown here is derived from an EMBL/GenBank/DDBJ whole genome shotgun (WGS) entry which is preliminary data.</text>
</comment>
<proteinExistence type="predicted"/>
<dbReference type="STRING" id="1566387.QV13_24555"/>
<dbReference type="PRINTS" id="PR00038">
    <property type="entry name" value="HTHLUXR"/>
</dbReference>
<dbReference type="AlphaFoldDB" id="A0A1C2DDR0"/>
<dbReference type="Pfam" id="PF12146">
    <property type="entry name" value="Hydrolase_4"/>
    <property type="match status" value="1"/>
</dbReference>
<evidence type="ECO:0000259" key="1">
    <source>
        <dbReference type="PROSITE" id="PS50043"/>
    </source>
</evidence>
<organism evidence="2 3">
    <name type="scientific">Mesorhizobium hungaricum</name>
    <dbReference type="NCBI Taxonomy" id="1566387"/>
    <lineage>
        <taxon>Bacteria</taxon>
        <taxon>Pseudomonadati</taxon>
        <taxon>Pseudomonadota</taxon>
        <taxon>Alphaproteobacteria</taxon>
        <taxon>Hyphomicrobiales</taxon>
        <taxon>Phyllobacteriaceae</taxon>
        <taxon>Mesorhizobium</taxon>
    </lineage>
</organism>
<dbReference type="CDD" id="cd06170">
    <property type="entry name" value="LuxR_C_like"/>
    <property type="match status" value="1"/>
</dbReference>
<evidence type="ECO:0000313" key="3">
    <source>
        <dbReference type="Proteomes" id="UP000094412"/>
    </source>
</evidence>
<dbReference type="OrthoDB" id="27092at2"/>
<dbReference type="Proteomes" id="UP000094412">
    <property type="component" value="Unassembled WGS sequence"/>
</dbReference>
<dbReference type="InterPro" id="IPR000792">
    <property type="entry name" value="Tscrpt_reg_LuxR_C"/>
</dbReference>
<dbReference type="InterPro" id="IPR022742">
    <property type="entry name" value="Hydrolase_4"/>
</dbReference>
<dbReference type="InterPro" id="IPR000073">
    <property type="entry name" value="AB_hydrolase_1"/>
</dbReference>
<dbReference type="InterPro" id="IPR050471">
    <property type="entry name" value="AB_hydrolase"/>
</dbReference>
<feature type="domain" description="HTH luxR-type" evidence="1">
    <location>
        <begin position="447"/>
        <end position="512"/>
    </location>
</feature>
<dbReference type="Pfam" id="PF00196">
    <property type="entry name" value="GerE"/>
    <property type="match status" value="1"/>
</dbReference>
<gene>
    <name evidence="2" type="ORF">QV13_24555</name>
</gene>
<dbReference type="RefSeq" id="WP_024924171.1">
    <property type="nucleotide sequence ID" value="NZ_MDEO01000036.1"/>
</dbReference>
<dbReference type="Gene3D" id="1.10.10.10">
    <property type="entry name" value="Winged helix-like DNA-binding domain superfamily/Winged helix DNA-binding domain"/>
    <property type="match status" value="1"/>
</dbReference>
<dbReference type="PANTHER" id="PTHR43433:SF8">
    <property type="entry name" value="BIFUNCTIONAL LIPASE_ADENYLATE CYCLASE LIPJ"/>
    <property type="match status" value="1"/>
</dbReference>
<dbReference type="PROSITE" id="PS00622">
    <property type="entry name" value="HTH_LUXR_1"/>
    <property type="match status" value="1"/>
</dbReference>
<reference evidence="2 3" key="1">
    <citation type="submission" date="2016-08" db="EMBL/GenBank/DDBJ databases">
        <title>Whole genome sequence of Mesorhizobium sp. strain UASWS1009 isolated from industrial sewage.</title>
        <authorList>
            <person name="Crovadore J."/>
            <person name="Calmin G."/>
            <person name="Chablais R."/>
            <person name="Cochard B."/>
            <person name="Lefort F."/>
        </authorList>
    </citation>
    <scope>NUCLEOTIDE SEQUENCE [LARGE SCALE GENOMIC DNA]</scope>
    <source>
        <strain evidence="2 3">UASWS1009</strain>
    </source>
</reference>
<dbReference type="SUPFAM" id="SSF55073">
    <property type="entry name" value="Nucleotide cyclase"/>
    <property type="match status" value="1"/>
</dbReference>
<name>A0A1C2DDR0_9HYPH</name>
<dbReference type="PANTHER" id="PTHR43433">
    <property type="entry name" value="HYDROLASE, ALPHA/BETA FOLD FAMILY PROTEIN"/>
    <property type="match status" value="1"/>
</dbReference>
<protein>
    <submittedName>
        <fullName evidence="2">LuxR family transcriptional regulator</fullName>
    </submittedName>
</protein>
<dbReference type="InterPro" id="IPR029058">
    <property type="entry name" value="AB_hydrolase_fold"/>
</dbReference>
<dbReference type="Gene3D" id="3.40.50.1820">
    <property type="entry name" value="alpha/beta hydrolase"/>
    <property type="match status" value="1"/>
</dbReference>
<accession>A0A1C2DDR0</accession>